<comment type="caution">
    <text evidence="2">The sequence shown here is derived from an EMBL/GenBank/DDBJ whole genome shotgun (WGS) entry which is preliminary data.</text>
</comment>
<name>A0A1V1NUJ0_9BACT</name>
<accession>A0A1V1NUJ0</accession>
<dbReference type="Proteomes" id="UP000189670">
    <property type="component" value="Unassembled WGS sequence"/>
</dbReference>
<keyword evidence="1" id="KW-1133">Transmembrane helix</keyword>
<evidence type="ECO:0000256" key="1">
    <source>
        <dbReference type="SAM" id="Phobius"/>
    </source>
</evidence>
<proteinExistence type="predicted"/>
<dbReference type="AlphaFoldDB" id="A0A1V1NUJ0"/>
<dbReference type="EMBL" id="ATBP01002141">
    <property type="protein sequence ID" value="ETR66228.1"/>
    <property type="molecule type" value="Genomic_DNA"/>
</dbReference>
<evidence type="ECO:0008006" key="4">
    <source>
        <dbReference type="Google" id="ProtNLM"/>
    </source>
</evidence>
<protein>
    <recommendedName>
        <fullName evidence="4">DNA translocase FtsK 4TM region domain-containing protein</fullName>
    </recommendedName>
</protein>
<sequence>MDKEFFSCLSFFLYLGFLILSGYAYLHFNMRLIGGVLGILSTVTLIELQTSGALTDFAWSASIYDGGGFVGHLISYVLQWGVGLKGTYILIIAGLCIAFILTFNLKISEIFIFIGKIFLFLGRFLVGLFLPKNKEKSKRQKDLRRKNIVSQEVGQDDLKEHLKKTLFDDPHHKQQTDLNELVVSQTNNMTQNYELPPITLLNDYQLSSFKKKK</sequence>
<keyword evidence="1" id="KW-0812">Transmembrane</keyword>
<organism evidence="2 3">
    <name type="scientific">Candidatus Magnetoglobus multicellularis str. Araruama</name>
    <dbReference type="NCBI Taxonomy" id="890399"/>
    <lineage>
        <taxon>Bacteria</taxon>
        <taxon>Pseudomonadati</taxon>
        <taxon>Thermodesulfobacteriota</taxon>
        <taxon>Desulfobacteria</taxon>
        <taxon>Desulfobacterales</taxon>
        <taxon>Desulfobacteraceae</taxon>
        <taxon>Candidatus Magnetoglobus</taxon>
    </lineage>
</organism>
<evidence type="ECO:0000313" key="3">
    <source>
        <dbReference type="Proteomes" id="UP000189670"/>
    </source>
</evidence>
<feature type="transmembrane region" description="Helical" evidence="1">
    <location>
        <begin position="87"/>
        <end position="104"/>
    </location>
</feature>
<gene>
    <name evidence="2" type="ORF">OMM_05748</name>
</gene>
<reference evidence="3" key="1">
    <citation type="submission" date="2012-11" db="EMBL/GenBank/DDBJ databases">
        <authorList>
            <person name="Lucero-Rivera Y.E."/>
            <person name="Tovar-Ramirez D."/>
        </authorList>
    </citation>
    <scope>NUCLEOTIDE SEQUENCE [LARGE SCALE GENOMIC DNA]</scope>
    <source>
        <strain evidence="3">Araruama</strain>
    </source>
</reference>
<feature type="transmembrane region" description="Helical" evidence="1">
    <location>
        <begin position="110"/>
        <end position="130"/>
    </location>
</feature>
<feature type="transmembrane region" description="Helical" evidence="1">
    <location>
        <begin position="6"/>
        <end position="25"/>
    </location>
</feature>
<feature type="transmembrane region" description="Helical" evidence="1">
    <location>
        <begin position="32"/>
        <end position="51"/>
    </location>
</feature>
<evidence type="ECO:0000313" key="2">
    <source>
        <dbReference type="EMBL" id="ETR66228.1"/>
    </source>
</evidence>
<keyword evidence="1" id="KW-0472">Membrane</keyword>